<protein>
    <recommendedName>
        <fullName evidence="2">Sleeping Beauty transposase HTH domain-containing protein</fullName>
    </recommendedName>
</protein>
<evidence type="ECO:0000313" key="4">
    <source>
        <dbReference type="Proteomes" id="UP001162483"/>
    </source>
</evidence>
<dbReference type="InterPro" id="IPR009057">
    <property type="entry name" value="Homeodomain-like_sf"/>
</dbReference>
<evidence type="ECO:0000259" key="2">
    <source>
        <dbReference type="Pfam" id="PF25787"/>
    </source>
</evidence>
<dbReference type="Pfam" id="PF25787">
    <property type="entry name" value="HTH_SB"/>
    <property type="match status" value="1"/>
</dbReference>
<reference evidence="3" key="1">
    <citation type="submission" date="2023-05" db="EMBL/GenBank/DDBJ databases">
        <authorList>
            <person name="Stuckert A."/>
        </authorList>
    </citation>
    <scope>NUCLEOTIDE SEQUENCE</scope>
</reference>
<dbReference type="InterPro" id="IPR036388">
    <property type="entry name" value="WH-like_DNA-bd_sf"/>
</dbReference>
<organism evidence="3 4">
    <name type="scientific">Staurois parvus</name>
    <dbReference type="NCBI Taxonomy" id="386267"/>
    <lineage>
        <taxon>Eukaryota</taxon>
        <taxon>Metazoa</taxon>
        <taxon>Chordata</taxon>
        <taxon>Craniata</taxon>
        <taxon>Vertebrata</taxon>
        <taxon>Euteleostomi</taxon>
        <taxon>Amphibia</taxon>
        <taxon>Batrachia</taxon>
        <taxon>Anura</taxon>
        <taxon>Neobatrachia</taxon>
        <taxon>Ranoidea</taxon>
        <taxon>Ranidae</taxon>
        <taxon>Staurois</taxon>
    </lineage>
</organism>
<dbReference type="Gene3D" id="1.10.10.10">
    <property type="entry name" value="Winged helix-like DNA-binding domain superfamily/Winged helix DNA-binding domain"/>
    <property type="match status" value="1"/>
</dbReference>
<comment type="caution">
    <text evidence="3">The sequence shown here is derived from an EMBL/GenBank/DDBJ whole genome shotgun (WGS) entry which is preliminary data.</text>
</comment>
<dbReference type="SUPFAM" id="SSF46689">
    <property type="entry name" value="Homeodomain-like"/>
    <property type="match status" value="1"/>
</dbReference>
<keyword evidence="4" id="KW-1185">Reference proteome</keyword>
<proteinExistence type="predicted"/>
<dbReference type="InterPro" id="IPR057667">
    <property type="entry name" value="HTH_SB"/>
</dbReference>
<evidence type="ECO:0000313" key="3">
    <source>
        <dbReference type="EMBL" id="CAI9539290.1"/>
    </source>
</evidence>
<dbReference type="Proteomes" id="UP001162483">
    <property type="component" value="Unassembled WGS sequence"/>
</dbReference>
<gene>
    <name evidence="3" type="ORF">SPARVUS_LOCUS1574345</name>
</gene>
<dbReference type="EMBL" id="CATNWA010001162">
    <property type="protein sequence ID" value="CAI9539290.1"/>
    <property type="molecule type" value="Genomic_DNA"/>
</dbReference>
<sequence length="105" mass="11906">MVLQGLRCEWGVGVLNLVLALSRSHTGHWKFNMALHGKELSEDLKKRIVALHKEGLGYKKIAKTLKLSCSTVAKTIQRFNRTGSTQNRPRHGQTKKLSAHVRRHI</sequence>
<name>A0ABN9AYL3_9NEOB</name>
<accession>A0ABN9AYL3</accession>
<feature type="domain" description="Sleeping Beauty transposase HTH" evidence="2">
    <location>
        <begin position="37"/>
        <end position="86"/>
    </location>
</feature>
<evidence type="ECO:0000256" key="1">
    <source>
        <dbReference type="SAM" id="MobiDB-lite"/>
    </source>
</evidence>
<feature type="compositionally biased region" description="Basic residues" evidence="1">
    <location>
        <begin position="88"/>
        <end position="105"/>
    </location>
</feature>
<feature type="region of interest" description="Disordered" evidence="1">
    <location>
        <begin position="81"/>
        <end position="105"/>
    </location>
</feature>